<dbReference type="PROSITE" id="PS51132">
    <property type="entry name" value="OLF"/>
    <property type="match status" value="1"/>
</dbReference>
<keyword evidence="2" id="KW-0964">Secreted</keyword>
<organism evidence="6 7">
    <name type="scientific">Kryptolebias marmoratus</name>
    <name type="common">Mangrove killifish</name>
    <name type="synonym">Rivulus marmoratus</name>
    <dbReference type="NCBI Taxonomy" id="37003"/>
    <lineage>
        <taxon>Eukaryota</taxon>
        <taxon>Metazoa</taxon>
        <taxon>Chordata</taxon>
        <taxon>Craniata</taxon>
        <taxon>Vertebrata</taxon>
        <taxon>Euteleostomi</taxon>
        <taxon>Actinopterygii</taxon>
        <taxon>Neopterygii</taxon>
        <taxon>Teleostei</taxon>
        <taxon>Neoteleostei</taxon>
        <taxon>Acanthomorphata</taxon>
        <taxon>Ovalentaria</taxon>
        <taxon>Atherinomorphae</taxon>
        <taxon>Cyprinodontiformes</taxon>
        <taxon>Rivulidae</taxon>
        <taxon>Kryptolebias</taxon>
    </lineage>
</organism>
<dbReference type="RefSeq" id="XP_017289701.1">
    <property type="nucleotide sequence ID" value="XM_017434212.3"/>
</dbReference>
<dbReference type="GO" id="GO:0007165">
    <property type="term" value="P:signal transduction"/>
    <property type="evidence" value="ECO:0007669"/>
    <property type="project" value="TreeGrafter"/>
</dbReference>
<keyword evidence="4" id="KW-0732">Signal</keyword>
<name>A0A3Q3B9Z0_KRYMA</name>
<evidence type="ECO:0000256" key="2">
    <source>
        <dbReference type="ARBA" id="ARBA00022525"/>
    </source>
</evidence>
<dbReference type="GeneTree" id="ENSGT00940000165415"/>
<comment type="caution">
    <text evidence="3">Lacks conserved residue(s) required for the propagation of feature annotation.</text>
</comment>
<dbReference type="Proteomes" id="UP000264800">
    <property type="component" value="Unplaced"/>
</dbReference>
<evidence type="ECO:0000313" key="7">
    <source>
        <dbReference type="Proteomes" id="UP000264800"/>
    </source>
</evidence>
<keyword evidence="7" id="KW-1185">Reference proteome</keyword>
<dbReference type="GeneID" id="108246586"/>
<proteinExistence type="predicted"/>
<feature type="domain" description="Olfactomedin-like" evidence="5">
    <location>
        <begin position="185"/>
        <end position="461"/>
    </location>
</feature>
<dbReference type="SMART" id="SM00284">
    <property type="entry name" value="OLF"/>
    <property type="match status" value="1"/>
</dbReference>
<dbReference type="Ensembl" id="ENSKMAT00000021597.1">
    <property type="protein sequence ID" value="ENSKMAP00000021319.1"/>
    <property type="gene ID" value="ENSKMAG00000015848.1"/>
</dbReference>
<dbReference type="OMA" id="ETCACEL"/>
<reference evidence="6" key="2">
    <citation type="submission" date="2025-09" db="UniProtKB">
        <authorList>
            <consortium name="Ensembl"/>
        </authorList>
    </citation>
    <scope>IDENTIFICATION</scope>
</reference>
<dbReference type="KEGG" id="kmr:108246586"/>
<dbReference type="GO" id="GO:0005615">
    <property type="term" value="C:extracellular space"/>
    <property type="evidence" value="ECO:0007669"/>
    <property type="project" value="TreeGrafter"/>
</dbReference>
<evidence type="ECO:0000256" key="4">
    <source>
        <dbReference type="SAM" id="SignalP"/>
    </source>
</evidence>
<accession>A0A3Q3B9Z0</accession>
<dbReference type="Pfam" id="PF02191">
    <property type="entry name" value="OLF"/>
    <property type="match status" value="1"/>
</dbReference>
<sequence>MKPFAFIQLCSLFTLTQQVPTREKCTCELSLGEKEFPHGKFKFVENNVTTCNRQITPQKTLELESLLLGLERRVAQLNKDVSILEKEDDGQLYGVLSLYIIENEMIEVRQLMDKLNSTTVGQQLLTANTTHQLQDLKAEMSELETFDTMQVVKGRQENRRLKANLEACNTAVQATVPPAQPPHGTCQRGPLQNISEVRFFDEGTSVNRYLYGSWGRDPKPQPGNESWYWKVALTTGDQYGNHIRLYSNRAAVLIKGDHPQGKVEIHSSNPTTNTIQGPNAVLYGGALFYNCYNKDAVCRFNLTAKSITTLQLPQGTRYNSNANFCHLGQCYKYTDLDLATDESGVWVVYTTNQDFGNLVLSKVEEGEVLTLGQTWRTSVFKSSVTNTFVACGVLYATRFVNSTVEEIFYSFDTTTKNENFHVGIYINKMKTNIYSLNYSPVDKMLHAYSDGFIVSYEVSFE</sequence>
<evidence type="ECO:0000313" key="6">
    <source>
        <dbReference type="Ensembl" id="ENSKMAP00000021319.1"/>
    </source>
</evidence>
<dbReference type="PANTHER" id="PTHR23192">
    <property type="entry name" value="OLFACTOMEDIN-RELATED"/>
    <property type="match status" value="1"/>
</dbReference>
<evidence type="ECO:0000256" key="3">
    <source>
        <dbReference type="PROSITE-ProRule" id="PRU00446"/>
    </source>
</evidence>
<feature type="chain" id="PRO_5018659779" evidence="4">
    <location>
        <begin position="19"/>
        <end position="461"/>
    </location>
</feature>
<dbReference type="InterPro" id="IPR003112">
    <property type="entry name" value="Olfac-like_dom"/>
</dbReference>
<reference evidence="6" key="1">
    <citation type="submission" date="2025-08" db="UniProtKB">
        <authorList>
            <consortium name="Ensembl"/>
        </authorList>
    </citation>
    <scope>IDENTIFICATION</scope>
</reference>
<dbReference type="InterPro" id="IPR050605">
    <property type="entry name" value="Olfactomedin-like_domain"/>
</dbReference>
<dbReference type="AlphaFoldDB" id="A0A3Q3B9Z0"/>
<evidence type="ECO:0000256" key="1">
    <source>
        <dbReference type="ARBA" id="ARBA00004613"/>
    </source>
</evidence>
<feature type="signal peptide" evidence="4">
    <location>
        <begin position="1"/>
        <end position="18"/>
    </location>
</feature>
<evidence type="ECO:0000259" key="5">
    <source>
        <dbReference type="PROSITE" id="PS51132"/>
    </source>
</evidence>
<dbReference type="PANTHER" id="PTHR23192:SF68">
    <property type="entry name" value="OLFACTOMEDIN-4-LIKE"/>
    <property type="match status" value="1"/>
</dbReference>
<protein>
    <submittedName>
        <fullName evidence="6">Olfactomedin-4-like</fullName>
    </submittedName>
</protein>
<dbReference type="OrthoDB" id="8626508at2759"/>
<comment type="subcellular location">
    <subcellularLocation>
        <location evidence="1">Secreted</location>
    </subcellularLocation>
</comment>